<reference evidence="7" key="1">
    <citation type="journal article" date="2019" name="Int. J. Syst. Evol. Microbiol.">
        <title>The Global Catalogue of Microorganisms (GCM) 10K type strain sequencing project: providing services to taxonomists for standard genome sequencing and annotation.</title>
        <authorList>
            <consortium name="The Broad Institute Genomics Platform"/>
            <consortium name="The Broad Institute Genome Sequencing Center for Infectious Disease"/>
            <person name="Wu L."/>
            <person name="Ma J."/>
        </authorList>
    </citation>
    <scope>NUCLEOTIDE SEQUENCE [LARGE SCALE GENOMIC DNA]</scope>
    <source>
        <strain evidence="7">CCUG 43117</strain>
    </source>
</reference>
<dbReference type="PRINTS" id="PR00469">
    <property type="entry name" value="PNDRDTASEII"/>
</dbReference>
<name>A0ABW0P782_9HYPH</name>
<protein>
    <recommendedName>
        <fullName evidence="1">Thioredoxin reductase</fullName>
    </recommendedName>
</protein>
<feature type="compositionally biased region" description="Basic and acidic residues" evidence="4">
    <location>
        <begin position="1"/>
        <end position="20"/>
    </location>
</feature>
<evidence type="ECO:0000256" key="4">
    <source>
        <dbReference type="SAM" id="MobiDB-lite"/>
    </source>
</evidence>
<comment type="caution">
    <text evidence="6">The sequence shown here is derived from an EMBL/GenBank/DDBJ whole genome shotgun (WGS) entry which is preliminary data.</text>
</comment>
<dbReference type="Gene3D" id="3.50.50.60">
    <property type="entry name" value="FAD/NAD(P)-binding domain"/>
    <property type="match status" value="2"/>
</dbReference>
<evidence type="ECO:0000313" key="6">
    <source>
        <dbReference type="EMBL" id="MFC5507619.1"/>
    </source>
</evidence>
<dbReference type="PRINTS" id="PR00368">
    <property type="entry name" value="FADPNR"/>
</dbReference>
<gene>
    <name evidence="6" type="ORF">ACFPN9_20460</name>
</gene>
<dbReference type="SUPFAM" id="SSF51905">
    <property type="entry name" value="FAD/NAD(P)-binding domain"/>
    <property type="match status" value="2"/>
</dbReference>
<proteinExistence type="predicted"/>
<evidence type="ECO:0000256" key="2">
    <source>
        <dbReference type="ARBA" id="ARBA00022630"/>
    </source>
</evidence>
<organism evidence="6 7">
    <name type="scientific">Bosea massiliensis</name>
    <dbReference type="NCBI Taxonomy" id="151419"/>
    <lineage>
        <taxon>Bacteria</taxon>
        <taxon>Pseudomonadati</taxon>
        <taxon>Pseudomonadota</taxon>
        <taxon>Alphaproteobacteria</taxon>
        <taxon>Hyphomicrobiales</taxon>
        <taxon>Boseaceae</taxon>
        <taxon>Bosea</taxon>
    </lineage>
</organism>
<dbReference type="PANTHER" id="PTHR48105">
    <property type="entry name" value="THIOREDOXIN REDUCTASE 1-RELATED-RELATED"/>
    <property type="match status" value="1"/>
</dbReference>
<evidence type="ECO:0000256" key="3">
    <source>
        <dbReference type="ARBA" id="ARBA00023002"/>
    </source>
</evidence>
<evidence type="ECO:0000313" key="7">
    <source>
        <dbReference type="Proteomes" id="UP001596060"/>
    </source>
</evidence>
<dbReference type="InterPro" id="IPR050097">
    <property type="entry name" value="Ferredoxin-NADP_redctase_2"/>
</dbReference>
<evidence type="ECO:0000259" key="5">
    <source>
        <dbReference type="Pfam" id="PF07992"/>
    </source>
</evidence>
<dbReference type="EMBL" id="JBHSLU010000066">
    <property type="protein sequence ID" value="MFC5507619.1"/>
    <property type="molecule type" value="Genomic_DNA"/>
</dbReference>
<evidence type="ECO:0000256" key="1">
    <source>
        <dbReference type="ARBA" id="ARBA00018719"/>
    </source>
</evidence>
<feature type="region of interest" description="Disordered" evidence="4">
    <location>
        <begin position="1"/>
        <end position="35"/>
    </location>
</feature>
<dbReference type="Pfam" id="PF07992">
    <property type="entry name" value="Pyr_redox_2"/>
    <property type="match status" value="1"/>
</dbReference>
<sequence length="344" mass="36118">MCRGSRELADMTSGSRRDQHGPQSTGASAPGDDISGVNAYGSNPLDCLVIGGGPAGLTAAIYLARYHLAVLVVDGAESRASWIPISHNHAGFPDGIGGSELLARMKAQATRYGSRHMVANVTSLTKDDDLFVAIAGDLTLRARTVLMATGVVNRRPAMPEDMHAEALARGLLRYCPICDGFEVTDRRVGVIGTAASGLGEAEFLRSFTADVSLISPYGLHDLDASQRLRVHKAGIKLLAGPCLAFDLREATIAVALPNKNCVFDAVYPALGSDVRSKLAVGLGSTLSNQGCVLVDAKQRTDVPGLYAAGDVVEGLDQISYAMGHAAVAATAIRNDLCARQPLHR</sequence>
<accession>A0ABW0P782</accession>
<keyword evidence="2" id="KW-0285">Flavoprotein</keyword>
<dbReference type="Proteomes" id="UP001596060">
    <property type="component" value="Unassembled WGS sequence"/>
</dbReference>
<dbReference type="RefSeq" id="WP_377817531.1">
    <property type="nucleotide sequence ID" value="NZ_JBHSLU010000066.1"/>
</dbReference>
<feature type="domain" description="FAD/NAD(P)-binding" evidence="5">
    <location>
        <begin position="46"/>
        <end position="325"/>
    </location>
</feature>
<dbReference type="InterPro" id="IPR036188">
    <property type="entry name" value="FAD/NAD-bd_sf"/>
</dbReference>
<dbReference type="InterPro" id="IPR023753">
    <property type="entry name" value="FAD/NAD-binding_dom"/>
</dbReference>
<keyword evidence="7" id="KW-1185">Reference proteome</keyword>
<keyword evidence="3" id="KW-0560">Oxidoreductase</keyword>